<accession>A0A2K2U2V8</accession>
<dbReference type="InterPro" id="IPR000701">
    <property type="entry name" value="SuccDH_FuR_B_TM-su"/>
</dbReference>
<dbReference type="Pfam" id="PF01127">
    <property type="entry name" value="Sdh_cyt"/>
    <property type="match status" value="1"/>
</dbReference>
<feature type="transmembrane region" description="Helical" evidence="9">
    <location>
        <begin position="12"/>
        <end position="36"/>
    </location>
</feature>
<evidence type="ECO:0000256" key="9">
    <source>
        <dbReference type="SAM" id="Phobius"/>
    </source>
</evidence>
<feature type="binding site" description="axial binding residue" evidence="8">
    <location>
        <position position="69"/>
    </location>
    <ligand>
        <name>heme</name>
        <dbReference type="ChEBI" id="CHEBI:30413"/>
    </ligand>
    <ligandPart>
        <name>Fe</name>
        <dbReference type="ChEBI" id="CHEBI:18248"/>
    </ligandPart>
</feature>
<reference evidence="10" key="2">
    <citation type="journal article" date="2021" name="PeerJ">
        <title>Extensive microbial diversity within the chicken gut microbiome revealed by metagenomics and culture.</title>
        <authorList>
            <person name="Gilroy R."/>
            <person name="Ravi A."/>
            <person name="Getino M."/>
            <person name="Pursley I."/>
            <person name="Horton D.L."/>
            <person name="Alikhan N.F."/>
            <person name="Baker D."/>
            <person name="Gharbi K."/>
            <person name="Hall N."/>
            <person name="Watson M."/>
            <person name="Adriaenssens E.M."/>
            <person name="Foster-Nyarko E."/>
            <person name="Jarju S."/>
            <person name="Secka A."/>
            <person name="Antonio M."/>
            <person name="Oren A."/>
            <person name="Chaudhuri R.R."/>
            <person name="La Ragione R."/>
            <person name="Hildebrand F."/>
            <person name="Pallen M.J."/>
        </authorList>
    </citation>
    <scope>NUCLEOTIDE SEQUENCE</scope>
    <source>
        <strain evidence="10">USAMLcec12-2067</strain>
    </source>
</reference>
<evidence type="ECO:0000313" key="11">
    <source>
        <dbReference type="EMBL" id="PNV64663.1"/>
    </source>
</evidence>
<sequence length="201" mass="22586">MGRTENFLRKLHSLSGLIPIGVFLTVHTLVNSSAIWGEEAYNVAAGVMVNLPYKLFLETFVIFVPLLFHGILGIWIALKAKNNVRQYTYVRNWGFFLQRLTGFIMFAFLVWHVWQTRVQAEFGVEPGFSMMADIVANPVFLALYIVGIVASMFHFANGIWTFLITWGITVTPKSQKVSKYATMGIFVVLSVIGVLAILAFA</sequence>
<evidence type="ECO:0000256" key="8">
    <source>
        <dbReference type="PIRSR" id="PIRSR000170-1"/>
    </source>
</evidence>
<dbReference type="Proteomes" id="UP000789325">
    <property type="component" value="Unassembled WGS sequence"/>
</dbReference>
<dbReference type="EMBL" id="PPEL01000076">
    <property type="protein sequence ID" value="PNV64663.1"/>
    <property type="molecule type" value="Genomic_DNA"/>
</dbReference>
<gene>
    <name evidence="11" type="ORF">C2L80_10695</name>
    <name evidence="10" type="ORF">K8V16_05000</name>
</gene>
<comment type="caution">
    <text evidence="11">The sequence shown here is derived from an EMBL/GenBank/DDBJ whole genome shotgun (WGS) entry which is preliminary data.</text>
</comment>
<evidence type="ECO:0000313" key="10">
    <source>
        <dbReference type="EMBL" id="HJH43137.1"/>
    </source>
</evidence>
<evidence type="ECO:0000313" key="12">
    <source>
        <dbReference type="Proteomes" id="UP000236488"/>
    </source>
</evidence>
<dbReference type="InterPro" id="IPR034804">
    <property type="entry name" value="SQR/QFR_C/D"/>
</dbReference>
<feature type="binding site" description="axial binding residue" evidence="8">
    <location>
        <position position="112"/>
    </location>
    <ligand>
        <name>heme</name>
        <dbReference type="ChEBI" id="CHEBI:30413"/>
    </ligand>
    <ligandPart>
        <name>Fe</name>
        <dbReference type="ChEBI" id="CHEBI:18248"/>
    </ligandPart>
</feature>
<keyword evidence="3 9" id="KW-0812">Transmembrane</keyword>
<dbReference type="PIRSF" id="PIRSF000170">
    <property type="entry name" value="Succ_dh_cyt_b558"/>
    <property type="match status" value="1"/>
</dbReference>
<keyword evidence="5 9" id="KW-1133">Transmembrane helix</keyword>
<dbReference type="CDD" id="cd03497">
    <property type="entry name" value="SQR_TypeB_1_TM"/>
    <property type="match status" value="1"/>
</dbReference>
<evidence type="ECO:0000256" key="7">
    <source>
        <dbReference type="ARBA" id="ARBA00023136"/>
    </source>
</evidence>
<feature type="binding site" description="axial binding residue" evidence="8">
    <location>
        <position position="27"/>
    </location>
    <ligand>
        <name>heme</name>
        <dbReference type="ChEBI" id="CHEBI:30413"/>
    </ligand>
    <ligandPart>
        <name>Fe</name>
        <dbReference type="ChEBI" id="CHEBI:18248"/>
    </ligandPart>
</feature>
<reference evidence="11 12" key="1">
    <citation type="journal article" date="2018" name="Int. J. Syst. Evol. Microbiol.">
        <title>Rubneribacter badeniensis gen. nov., sp. nov. and Enteroscipio rubneri gen. nov., sp. nov., new members of the Eggerthellaceae isolated from human faeces.</title>
        <authorList>
            <person name="Danylec N."/>
            <person name="Gobl A."/>
            <person name="Stoll D.A."/>
            <person name="Hetzer B."/>
            <person name="Kulling S.E."/>
            <person name="Huch M."/>
        </authorList>
    </citation>
    <scope>NUCLEOTIDE SEQUENCE [LARGE SCALE GENOMIC DNA]</scope>
    <source>
        <strain evidence="11 12">ResAG-85</strain>
    </source>
</reference>
<feature type="transmembrane region" description="Helical" evidence="9">
    <location>
        <begin position="90"/>
        <end position="114"/>
    </location>
</feature>
<keyword evidence="4 8" id="KW-0479">Metal-binding</keyword>
<keyword evidence="12" id="KW-1185">Reference proteome</keyword>
<feature type="binding site" description="axial binding residue" evidence="8">
    <location>
        <position position="154"/>
    </location>
    <ligand>
        <name>heme</name>
        <dbReference type="ChEBI" id="CHEBI:30413"/>
    </ligand>
    <ligandPart>
        <name>Fe</name>
        <dbReference type="ChEBI" id="CHEBI:18248"/>
    </ligandPart>
</feature>
<evidence type="ECO:0000256" key="5">
    <source>
        <dbReference type="ARBA" id="ARBA00022989"/>
    </source>
</evidence>
<comment type="subcellular location">
    <subcellularLocation>
        <location evidence="1">Membrane</location>
    </subcellularLocation>
</comment>
<dbReference type="InterPro" id="IPR011138">
    <property type="entry name" value="Cytochrome_b-558"/>
</dbReference>
<dbReference type="AlphaFoldDB" id="A0A2K2U2V8"/>
<protein>
    <submittedName>
        <fullName evidence="10 11">Succinate dehydrogenase</fullName>
    </submittedName>
</protein>
<evidence type="ECO:0000256" key="1">
    <source>
        <dbReference type="ARBA" id="ARBA00004370"/>
    </source>
</evidence>
<dbReference type="GO" id="GO:0016020">
    <property type="term" value="C:membrane"/>
    <property type="evidence" value="ECO:0007669"/>
    <property type="project" value="UniProtKB-SubCell"/>
</dbReference>
<keyword evidence="7 9" id="KW-0472">Membrane</keyword>
<reference evidence="10" key="3">
    <citation type="submission" date="2021-09" db="EMBL/GenBank/DDBJ databases">
        <authorList>
            <person name="Gilroy R."/>
        </authorList>
    </citation>
    <scope>NUCLEOTIDE SEQUENCE</scope>
    <source>
        <strain evidence="10">USAMLcec12-2067</strain>
    </source>
</reference>
<dbReference type="Proteomes" id="UP000236488">
    <property type="component" value="Unassembled WGS sequence"/>
</dbReference>
<feature type="transmembrane region" description="Helical" evidence="9">
    <location>
        <begin position="180"/>
        <end position="200"/>
    </location>
</feature>
<keyword evidence="2 8" id="KW-0349">Heme</keyword>
<evidence type="ECO:0000256" key="4">
    <source>
        <dbReference type="ARBA" id="ARBA00022723"/>
    </source>
</evidence>
<dbReference type="EMBL" id="DYZL01000098">
    <property type="protein sequence ID" value="HJH43137.1"/>
    <property type="molecule type" value="Genomic_DNA"/>
</dbReference>
<evidence type="ECO:0000256" key="6">
    <source>
        <dbReference type="ARBA" id="ARBA00023004"/>
    </source>
</evidence>
<feature type="transmembrane region" description="Helical" evidence="9">
    <location>
        <begin position="139"/>
        <end position="168"/>
    </location>
</feature>
<name>A0A2K2U2V8_9ACTN</name>
<evidence type="ECO:0000256" key="3">
    <source>
        <dbReference type="ARBA" id="ARBA00022692"/>
    </source>
</evidence>
<dbReference type="SUPFAM" id="SSF81343">
    <property type="entry name" value="Fumarate reductase respiratory complex transmembrane subunits"/>
    <property type="match status" value="1"/>
</dbReference>
<proteinExistence type="predicted"/>
<dbReference type="NCBIfam" id="TIGR02046">
    <property type="entry name" value="sdhC_b558_fam"/>
    <property type="match status" value="1"/>
</dbReference>
<evidence type="ECO:0000256" key="2">
    <source>
        <dbReference type="ARBA" id="ARBA00022617"/>
    </source>
</evidence>
<dbReference type="Gene3D" id="1.20.1300.10">
    <property type="entry name" value="Fumarate reductase/succinate dehydrogenase, transmembrane subunit"/>
    <property type="match status" value="1"/>
</dbReference>
<dbReference type="InterPro" id="IPR016002">
    <property type="entry name" value="Succ_DH_cyt_b558_Firmicute"/>
</dbReference>
<feature type="transmembrane region" description="Helical" evidence="9">
    <location>
        <begin position="56"/>
        <end position="78"/>
    </location>
</feature>
<organism evidence="11 12">
    <name type="scientific">Rubneribacter badeniensis</name>
    <dbReference type="NCBI Taxonomy" id="2070688"/>
    <lineage>
        <taxon>Bacteria</taxon>
        <taxon>Bacillati</taxon>
        <taxon>Actinomycetota</taxon>
        <taxon>Coriobacteriia</taxon>
        <taxon>Eggerthellales</taxon>
        <taxon>Eggerthellaceae</taxon>
        <taxon>Rubneribacter</taxon>
    </lineage>
</organism>
<keyword evidence="6 8" id="KW-0408">Iron</keyword>
<dbReference type="GO" id="GO:0046872">
    <property type="term" value="F:metal ion binding"/>
    <property type="evidence" value="ECO:0007669"/>
    <property type="project" value="UniProtKB-KW"/>
</dbReference>